<evidence type="ECO:0008006" key="3">
    <source>
        <dbReference type="Google" id="ProtNLM"/>
    </source>
</evidence>
<dbReference type="Proteomes" id="UP001157960">
    <property type="component" value="Unassembled WGS sequence"/>
</dbReference>
<proteinExistence type="predicted"/>
<sequence length="286" mass="31393">MNLYQSGVIFFIFVFMEKNKHKCIAGLFFYVSLNAQVGIETKSPNAVLDVNGTTTLRKELRVGGTSTQVGSAGLNGQVLVSQGEGLPPVWKSLNVSYVEEGQYKLTNTYLSSDQVGINNLSAGIAADGIYSSNIGDDITDPTKGKWKKIAALENNFVIKNNKNKLSYQFQTGIEMKAPSATSTQNITFTCAVFRNGKLVAVRPDKISSNNNSSKQGIQDYIFTLNYTEQNIPTGNQKVEVACRKIDSSDLNSEFTIGRNISNTNTISNAFTLESVFKIDIIEFIPY</sequence>
<gene>
    <name evidence="1" type="ORF">SAMN06264346_101609</name>
</gene>
<keyword evidence="2" id="KW-1185">Reference proteome</keyword>
<comment type="caution">
    <text evidence="1">The sequence shown here is derived from an EMBL/GenBank/DDBJ whole genome shotgun (WGS) entry which is preliminary data.</text>
</comment>
<evidence type="ECO:0000313" key="2">
    <source>
        <dbReference type="Proteomes" id="UP001157960"/>
    </source>
</evidence>
<name>A0ABY1NDE7_9FLAO</name>
<organism evidence="1 2">
    <name type="scientific">Chryseobacterium profundimaris</name>
    <dbReference type="NCBI Taxonomy" id="1387275"/>
    <lineage>
        <taxon>Bacteria</taxon>
        <taxon>Pseudomonadati</taxon>
        <taxon>Bacteroidota</taxon>
        <taxon>Flavobacteriia</taxon>
        <taxon>Flavobacteriales</taxon>
        <taxon>Weeksellaceae</taxon>
        <taxon>Chryseobacterium group</taxon>
        <taxon>Chryseobacterium</taxon>
    </lineage>
</organism>
<evidence type="ECO:0000313" key="1">
    <source>
        <dbReference type="EMBL" id="SMP07043.1"/>
    </source>
</evidence>
<reference evidence="1 2" key="1">
    <citation type="submission" date="2017-05" db="EMBL/GenBank/DDBJ databases">
        <authorList>
            <person name="Varghese N."/>
            <person name="Submissions S."/>
        </authorList>
    </citation>
    <scope>NUCLEOTIDE SEQUENCE [LARGE SCALE GENOMIC DNA]</scope>
    <source>
        <strain evidence="1 2">DSM 28214</strain>
    </source>
</reference>
<dbReference type="EMBL" id="FXTZ01000001">
    <property type="protein sequence ID" value="SMP07043.1"/>
    <property type="molecule type" value="Genomic_DNA"/>
</dbReference>
<accession>A0ABY1NDE7</accession>
<protein>
    <recommendedName>
        <fullName evidence="3">Ricin B lectin domain-containing protein</fullName>
    </recommendedName>
</protein>